<organism evidence="1 2">
    <name type="scientific">Popillia japonica</name>
    <name type="common">Japanese beetle</name>
    <dbReference type="NCBI Taxonomy" id="7064"/>
    <lineage>
        <taxon>Eukaryota</taxon>
        <taxon>Metazoa</taxon>
        <taxon>Ecdysozoa</taxon>
        <taxon>Arthropoda</taxon>
        <taxon>Hexapoda</taxon>
        <taxon>Insecta</taxon>
        <taxon>Pterygota</taxon>
        <taxon>Neoptera</taxon>
        <taxon>Endopterygota</taxon>
        <taxon>Coleoptera</taxon>
        <taxon>Polyphaga</taxon>
        <taxon>Scarabaeiformia</taxon>
        <taxon>Scarabaeidae</taxon>
        <taxon>Rutelinae</taxon>
        <taxon>Popillia</taxon>
    </lineage>
</organism>
<accession>A0AAW1KM34</accession>
<evidence type="ECO:0000313" key="1">
    <source>
        <dbReference type="EMBL" id="KAK9720761.1"/>
    </source>
</evidence>
<protein>
    <submittedName>
        <fullName evidence="1">Uncharacterized protein</fullName>
    </submittedName>
</protein>
<dbReference type="AlphaFoldDB" id="A0AAW1KM34"/>
<proteinExistence type="predicted"/>
<name>A0AAW1KM34_POPJA</name>
<sequence length="110" mass="12386">MKRHYGGQVLRKLLVEAEDVEGVLIERLRHYGGQVLRKLLVEAEDVEGVLIERLRLHGDGSLKQEVSTEDVEAWMVCDSPDAGFPIRSDDKLIEWGLVPIESDSSTVFVL</sequence>
<dbReference type="Proteomes" id="UP001458880">
    <property type="component" value="Unassembled WGS sequence"/>
</dbReference>
<evidence type="ECO:0000313" key="2">
    <source>
        <dbReference type="Proteomes" id="UP001458880"/>
    </source>
</evidence>
<comment type="caution">
    <text evidence="1">The sequence shown here is derived from an EMBL/GenBank/DDBJ whole genome shotgun (WGS) entry which is preliminary data.</text>
</comment>
<reference evidence="1 2" key="1">
    <citation type="journal article" date="2024" name="BMC Genomics">
        <title>De novo assembly and annotation of Popillia japonica's genome with initial clues to its potential as an invasive pest.</title>
        <authorList>
            <person name="Cucini C."/>
            <person name="Boschi S."/>
            <person name="Funari R."/>
            <person name="Cardaioli E."/>
            <person name="Iannotti N."/>
            <person name="Marturano G."/>
            <person name="Paoli F."/>
            <person name="Bruttini M."/>
            <person name="Carapelli A."/>
            <person name="Frati F."/>
            <person name="Nardi F."/>
        </authorList>
    </citation>
    <scope>NUCLEOTIDE SEQUENCE [LARGE SCALE GENOMIC DNA]</scope>
    <source>
        <strain evidence="1">DMR45628</strain>
    </source>
</reference>
<gene>
    <name evidence="1" type="ORF">QE152_g21914</name>
</gene>
<dbReference type="EMBL" id="JASPKY010000207">
    <property type="protein sequence ID" value="KAK9720761.1"/>
    <property type="molecule type" value="Genomic_DNA"/>
</dbReference>
<keyword evidence="2" id="KW-1185">Reference proteome</keyword>